<keyword evidence="3 5" id="KW-1133">Transmembrane helix</keyword>
<dbReference type="GO" id="GO:0016020">
    <property type="term" value="C:membrane"/>
    <property type="evidence" value="ECO:0007669"/>
    <property type="project" value="UniProtKB-SubCell"/>
</dbReference>
<dbReference type="GO" id="GO:0008521">
    <property type="term" value="F:acetyl-CoA transmembrane transporter activity"/>
    <property type="evidence" value="ECO:0007669"/>
    <property type="project" value="InterPro"/>
</dbReference>
<name>A0A5E4N1E7_9HEMI</name>
<organism evidence="6 7">
    <name type="scientific">Cinara cedri</name>
    <dbReference type="NCBI Taxonomy" id="506608"/>
    <lineage>
        <taxon>Eukaryota</taxon>
        <taxon>Metazoa</taxon>
        <taxon>Ecdysozoa</taxon>
        <taxon>Arthropoda</taxon>
        <taxon>Hexapoda</taxon>
        <taxon>Insecta</taxon>
        <taxon>Pterygota</taxon>
        <taxon>Neoptera</taxon>
        <taxon>Paraneoptera</taxon>
        <taxon>Hemiptera</taxon>
        <taxon>Sternorrhyncha</taxon>
        <taxon>Aphidomorpha</taxon>
        <taxon>Aphidoidea</taxon>
        <taxon>Aphididae</taxon>
        <taxon>Lachninae</taxon>
        <taxon>Cinara</taxon>
    </lineage>
</organism>
<evidence type="ECO:0000256" key="4">
    <source>
        <dbReference type="ARBA" id="ARBA00023136"/>
    </source>
</evidence>
<proteinExistence type="predicted"/>
<feature type="transmembrane region" description="Helical" evidence="5">
    <location>
        <begin position="101"/>
        <end position="120"/>
    </location>
</feature>
<feature type="transmembrane region" description="Helical" evidence="5">
    <location>
        <begin position="301"/>
        <end position="320"/>
    </location>
</feature>
<dbReference type="InterPro" id="IPR024371">
    <property type="entry name" value="AcetylCoA_trans_1-like"/>
</dbReference>
<dbReference type="SUPFAM" id="SSF103473">
    <property type="entry name" value="MFS general substrate transporter"/>
    <property type="match status" value="1"/>
</dbReference>
<feature type="transmembrane region" description="Helical" evidence="5">
    <location>
        <begin position="215"/>
        <end position="234"/>
    </location>
</feature>
<evidence type="ECO:0000256" key="5">
    <source>
        <dbReference type="SAM" id="Phobius"/>
    </source>
</evidence>
<evidence type="ECO:0000256" key="1">
    <source>
        <dbReference type="ARBA" id="ARBA00004141"/>
    </source>
</evidence>
<evidence type="ECO:0000256" key="2">
    <source>
        <dbReference type="ARBA" id="ARBA00022692"/>
    </source>
</evidence>
<sequence>MSELPEHEQETCDLNDDIVLTKQNLKGDWLNFFLLLLLFIMVGLPVGLSTALQIILQSRKNTTYNDQALFSFIHWPFSFKLLFAPLVDTIYVQKLGRRKSWLIPVQYILGATLVYTATNIDELLPETGKANIIVLTFVFFVVNLLAAIQGVIVDGWALTMMKKNNVGHASFCNSVGHTLGMLISHVVSILFTSKDFCNKYFRNTPGTAGILTMNWILYSMGILFILVSTLITILKKEKDFRLEDNHVKLNIVQNYMLIWNILKLPSVQLLAPALLTFKIGFATTDVSILKLIDAGVSKDTITVLKIVITVGNIIITLITAKYTTGQKSIFIMLKCYPLRLIFNISFGLLVFYTPQWIESNGTENNSIYYYATFILLSLMQNVLSYTIYVSVMAFFTQKSDPRFGSTYMTLLKTFFNLGRTLAETFALSMIDFLTFKRSSFDPENKLPTLNCEKENKGDCIVDGYYVVAVFCSIIGIVWYIIFKNNLKELQLRGISHWMVKVNRNPTTEKAYSLRQM</sequence>
<evidence type="ECO:0000313" key="7">
    <source>
        <dbReference type="Proteomes" id="UP000325440"/>
    </source>
</evidence>
<accession>A0A5E4N1E7</accession>
<evidence type="ECO:0000256" key="3">
    <source>
        <dbReference type="ARBA" id="ARBA00022989"/>
    </source>
</evidence>
<feature type="transmembrane region" description="Helical" evidence="5">
    <location>
        <begin position="340"/>
        <end position="357"/>
    </location>
</feature>
<dbReference type="GO" id="GO:0035348">
    <property type="term" value="P:acetyl-CoA transmembrane transport"/>
    <property type="evidence" value="ECO:0007669"/>
    <property type="project" value="InterPro"/>
</dbReference>
<dbReference type="InterPro" id="IPR004752">
    <property type="entry name" value="AmpG_permease/AT-1"/>
</dbReference>
<feature type="transmembrane region" description="Helical" evidence="5">
    <location>
        <begin position="255"/>
        <end position="281"/>
    </location>
</feature>
<feature type="transmembrane region" description="Helical" evidence="5">
    <location>
        <begin position="132"/>
        <end position="158"/>
    </location>
</feature>
<reference evidence="6 7" key="1">
    <citation type="submission" date="2019-08" db="EMBL/GenBank/DDBJ databases">
        <authorList>
            <person name="Alioto T."/>
            <person name="Alioto T."/>
            <person name="Gomez Garrido J."/>
        </authorList>
    </citation>
    <scope>NUCLEOTIDE SEQUENCE [LARGE SCALE GENOMIC DNA]</scope>
</reference>
<comment type="subcellular location">
    <subcellularLocation>
        <location evidence="1">Membrane</location>
        <topology evidence="1">Multi-pass membrane protein</topology>
    </subcellularLocation>
</comment>
<feature type="transmembrane region" description="Helical" evidence="5">
    <location>
        <begin position="32"/>
        <end position="56"/>
    </location>
</feature>
<feature type="transmembrane region" description="Helical" evidence="5">
    <location>
        <begin position="170"/>
        <end position="191"/>
    </location>
</feature>
<keyword evidence="4 5" id="KW-0472">Membrane</keyword>
<dbReference type="AlphaFoldDB" id="A0A5E4N1E7"/>
<dbReference type="Pfam" id="PF13000">
    <property type="entry name" value="Acatn"/>
    <property type="match status" value="2"/>
</dbReference>
<dbReference type="Proteomes" id="UP000325440">
    <property type="component" value="Unassembled WGS sequence"/>
</dbReference>
<feature type="transmembrane region" description="Helical" evidence="5">
    <location>
        <begin position="369"/>
        <end position="395"/>
    </location>
</feature>
<evidence type="ECO:0000313" key="6">
    <source>
        <dbReference type="EMBL" id="VVC36428.1"/>
    </source>
</evidence>
<dbReference type="OrthoDB" id="6415790at2759"/>
<protein>
    <submittedName>
        <fullName evidence="6">Major facilitator superfamily domain,Acetyl-coenzyme A transporter 1</fullName>
    </submittedName>
</protein>
<dbReference type="InterPro" id="IPR036259">
    <property type="entry name" value="MFS_trans_sf"/>
</dbReference>
<dbReference type="PANTHER" id="PTHR12778:SF9">
    <property type="entry name" value="ACETYL-COENZYME A TRANSPORTER 1"/>
    <property type="match status" value="1"/>
</dbReference>
<dbReference type="PANTHER" id="PTHR12778">
    <property type="entry name" value="SOLUTE CARRIER FAMILY 33 ACETYL-COA TRANSPORTER -RELATED"/>
    <property type="match status" value="1"/>
</dbReference>
<feature type="transmembrane region" description="Helical" evidence="5">
    <location>
        <begin position="463"/>
        <end position="482"/>
    </location>
</feature>
<keyword evidence="2 5" id="KW-0812">Transmembrane</keyword>
<gene>
    <name evidence="6" type="ORF">CINCED_3A023448</name>
</gene>
<keyword evidence="7" id="KW-1185">Reference proteome</keyword>
<dbReference type="EMBL" id="CABPRJ010001433">
    <property type="protein sequence ID" value="VVC36428.1"/>
    <property type="molecule type" value="Genomic_DNA"/>
</dbReference>